<comment type="similarity">
    <text evidence="1">Belongs to the short-chain dehydrogenases/reductases (SDR) family.</text>
</comment>
<comment type="caution">
    <text evidence="5">The sequence shown here is derived from an EMBL/GenBank/DDBJ whole genome shotgun (WGS) entry which is preliminary data.</text>
</comment>
<evidence type="ECO:0000313" key="6">
    <source>
        <dbReference type="Proteomes" id="UP001149074"/>
    </source>
</evidence>
<protein>
    <submittedName>
        <fullName evidence="5">Uncharacterized protein</fullName>
    </submittedName>
</protein>
<evidence type="ECO:0000256" key="4">
    <source>
        <dbReference type="SAM" id="MobiDB-lite"/>
    </source>
</evidence>
<feature type="region of interest" description="Disordered" evidence="4">
    <location>
        <begin position="218"/>
        <end position="244"/>
    </location>
</feature>
<reference evidence="5" key="1">
    <citation type="submission" date="2022-11" db="EMBL/GenBank/DDBJ databases">
        <authorList>
            <person name="Petersen C."/>
        </authorList>
    </citation>
    <scope>NUCLEOTIDE SEQUENCE</scope>
    <source>
        <strain evidence="5">IBT 30761</strain>
    </source>
</reference>
<keyword evidence="6" id="KW-1185">Reference proteome</keyword>
<keyword evidence="2" id="KW-0521">NADP</keyword>
<dbReference type="PANTHER" id="PTHR43544:SF7">
    <property type="entry name" value="NADB-LER2"/>
    <property type="match status" value="1"/>
</dbReference>
<proteinExistence type="inferred from homology"/>
<evidence type="ECO:0000256" key="1">
    <source>
        <dbReference type="ARBA" id="ARBA00006484"/>
    </source>
</evidence>
<gene>
    <name evidence="5" type="ORF">N7532_009392</name>
</gene>
<dbReference type="InterPro" id="IPR002347">
    <property type="entry name" value="SDR_fam"/>
</dbReference>
<dbReference type="RefSeq" id="XP_056472689.1">
    <property type="nucleotide sequence ID" value="XM_056621883.1"/>
</dbReference>
<dbReference type="GO" id="GO:0016491">
    <property type="term" value="F:oxidoreductase activity"/>
    <property type="evidence" value="ECO:0007669"/>
    <property type="project" value="UniProtKB-KW"/>
</dbReference>
<evidence type="ECO:0000256" key="2">
    <source>
        <dbReference type="ARBA" id="ARBA00022857"/>
    </source>
</evidence>
<organism evidence="5 6">
    <name type="scientific">Penicillium argentinense</name>
    <dbReference type="NCBI Taxonomy" id="1131581"/>
    <lineage>
        <taxon>Eukaryota</taxon>
        <taxon>Fungi</taxon>
        <taxon>Dikarya</taxon>
        <taxon>Ascomycota</taxon>
        <taxon>Pezizomycotina</taxon>
        <taxon>Eurotiomycetes</taxon>
        <taxon>Eurotiomycetidae</taxon>
        <taxon>Eurotiales</taxon>
        <taxon>Aspergillaceae</taxon>
        <taxon>Penicillium</taxon>
    </lineage>
</organism>
<dbReference type="InterPro" id="IPR051468">
    <property type="entry name" value="Fungal_SecMetab_SDRs"/>
</dbReference>
<dbReference type="PANTHER" id="PTHR43544">
    <property type="entry name" value="SHORT-CHAIN DEHYDROGENASE/REDUCTASE"/>
    <property type="match status" value="1"/>
</dbReference>
<name>A0A9W9EZA8_9EURO</name>
<dbReference type="InterPro" id="IPR036291">
    <property type="entry name" value="NAD(P)-bd_dom_sf"/>
</dbReference>
<accession>A0A9W9EZA8</accession>
<dbReference type="PRINTS" id="PR00081">
    <property type="entry name" value="GDHRDH"/>
</dbReference>
<evidence type="ECO:0000256" key="3">
    <source>
        <dbReference type="ARBA" id="ARBA00023002"/>
    </source>
</evidence>
<dbReference type="SUPFAM" id="SSF51735">
    <property type="entry name" value="NAD(P)-binding Rossmann-fold domains"/>
    <property type="match status" value="1"/>
</dbReference>
<dbReference type="OrthoDB" id="9876299at2759"/>
<dbReference type="GO" id="GO:0005737">
    <property type="term" value="C:cytoplasm"/>
    <property type="evidence" value="ECO:0007669"/>
    <property type="project" value="TreeGrafter"/>
</dbReference>
<dbReference type="Pfam" id="PF00106">
    <property type="entry name" value="adh_short"/>
    <property type="match status" value="1"/>
</dbReference>
<reference evidence="5" key="2">
    <citation type="journal article" date="2023" name="IMA Fungus">
        <title>Comparative genomic study of the Penicillium genus elucidates a diverse pangenome and 15 lateral gene transfer events.</title>
        <authorList>
            <person name="Petersen C."/>
            <person name="Sorensen T."/>
            <person name="Nielsen M.R."/>
            <person name="Sondergaard T.E."/>
            <person name="Sorensen J.L."/>
            <person name="Fitzpatrick D.A."/>
            <person name="Frisvad J.C."/>
            <person name="Nielsen K.L."/>
        </authorList>
    </citation>
    <scope>NUCLEOTIDE SEQUENCE</scope>
    <source>
        <strain evidence="5">IBT 30761</strain>
    </source>
</reference>
<dbReference type="GeneID" id="81360862"/>
<dbReference type="Gene3D" id="3.40.50.720">
    <property type="entry name" value="NAD(P)-binding Rossmann-like Domain"/>
    <property type="match status" value="1"/>
</dbReference>
<dbReference type="Proteomes" id="UP001149074">
    <property type="component" value="Unassembled WGS sequence"/>
</dbReference>
<dbReference type="AlphaFoldDB" id="A0A9W9EZA8"/>
<dbReference type="EMBL" id="JAPQKI010000009">
    <property type="protein sequence ID" value="KAJ5090708.1"/>
    <property type="molecule type" value="Genomic_DNA"/>
</dbReference>
<keyword evidence="3" id="KW-0560">Oxidoreductase</keyword>
<sequence>MKYRVVLITGANRGKCFALTFELIVVELSLDAPSTITEAISQVEKQHRVDHIDIVIANAGICNHWGPVSEMEDVDMISHLEVNTLGPLRLFRATASLLKASKQPKLVYLSSELASIAGLEKSSSLTTAYGVSKAASNYLIKKIHEENEGLIAFSIDPGFVQSDMGNRGARYGGLPEAPMTINESVEGIIGQVSQEDIFLKLGLHANWLLLAGQRLRVPRRPQNPGNSSDSMEIPCRGRRNGTMS</sequence>
<evidence type="ECO:0000313" key="5">
    <source>
        <dbReference type="EMBL" id="KAJ5090708.1"/>
    </source>
</evidence>